<dbReference type="Proteomes" id="UP000008793">
    <property type="component" value="Plasmid pEB170"/>
</dbReference>
<dbReference type="SUPFAM" id="SSF53335">
    <property type="entry name" value="S-adenosyl-L-methionine-dependent methyltransferases"/>
    <property type="match status" value="1"/>
</dbReference>
<dbReference type="Pfam" id="PF01564">
    <property type="entry name" value="Spermine_synth"/>
    <property type="match status" value="1"/>
</dbReference>
<evidence type="ECO:0000256" key="1">
    <source>
        <dbReference type="ARBA" id="ARBA00023115"/>
    </source>
</evidence>
<reference evidence="2 3" key="1">
    <citation type="journal article" date="2010" name="BMC Genomics">
        <title>Genome comparison of the epiphytic bacteria Erwinia billingiae and E. tasmaniensis with the pear pathogen E. pyrifoliae.</title>
        <authorList>
            <person name="Kube M."/>
            <person name="Migdoll A.M."/>
            <person name="Gehring I."/>
            <person name="Heitmann K."/>
            <person name="Mayer Y."/>
            <person name="Kuhl H."/>
            <person name="Knaust F."/>
            <person name="Geider K."/>
            <person name="Reinhardt R."/>
        </authorList>
    </citation>
    <scope>NUCLEOTIDE SEQUENCE [LARGE SCALE GENOMIC DNA]</scope>
    <source>
        <strain evidence="2 3">Eb661</strain>
        <plasmid evidence="2">pEB170</plasmid>
    </source>
</reference>
<dbReference type="HOGENOM" id="CLU_060070_2_1_6"/>
<evidence type="ECO:0000313" key="2">
    <source>
        <dbReference type="EMBL" id="CAX53571.1"/>
    </source>
</evidence>
<keyword evidence="1" id="KW-0620">Polyamine biosynthesis</keyword>
<dbReference type="EMBL" id="FP236830">
    <property type="protein sequence ID" value="CAX53571.1"/>
    <property type="molecule type" value="Genomic_DNA"/>
</dbReference>
<dbReference type="PANTHER" id="PTHR43317">
    <property type="entry name" value="THERMOSPERMINE SYNTHASE ACAULIS5"/>
    <property type="match status" value="1"/>
</dbReference>
<keyword evidence="2" id="KW-0614">Plasmid</keyword>
<dbReference type="PANTHER" id="PTHR43317:SF1">
    <property type="entry name" value="THERMOSPERMINE SYNTHASE ACAULIS5"/>
    <property type="match status" value="1"/>
</dbReference>
<sequence>MALLGDFFKGSSLRPTEIIVLKVTDEYGDIIVADYDDYRVLRFEGINEQSKMLKSNVKLPVHNYIKSMLMAVAFTITDNVLVLGLGGGALVRTLNFLDKEIEIDVVELRKDVLSVARKCFSLPVSENISYHIEDAKRHLKKSIKHYDVIFSDLYSAFYMDPFQETESFLITCRERMNYNGWLVINYHEIPRRESPLHRSLIKIFGEVLFCRVPSGNVIIFAAKIKSDFPIAERRIQAERLLDKLGMDLYFLSKNIAPFP</sequence>
<evidence type="ECO:0000313" key="3">
    <source>
        <dbReference type="Proteomes" id="UP000008793"/>
    </source>
</evidence>
<dbReference type="GeneID" id="90509883"/>
<organism evidence="3">
    <name type="scientific">Erwinia billingiae (strain Eb661)</name>
    <dbReference type="NCBI Taxonomy" id="634500"/>
    <lineage>
        <taxon>Bacteria</taxon>
        <taxon>Pseudomonadati</taxon>
        <taxon>Pseudomonadota</taxon>
        <taxon>Gammaproteobacteria</taxon>
        <taxon>Enterobacterales</taxon>
        <taxon>Erwiniaceae</taxon>
        <taxon>Erwinia</taxon>
    </lineage>
</organism>
<dbReference type="AlphaFoldDB" id="D8MJX3"/>
<geneLocation type="plasmid" evidence="2 3">
    <name>pEB170</name>
</geneLocation>
<keyword evidence="3" id="KW-1185">Reference proteome</keyword>
<proteinExistence type="predicted"/>
<name>D8MJX3_ERWBE</name>
<accession>D8MJX3</accession>
<dbReference type="InterPro" id="IPR029063">
    <property type="entry name" value="SAM-dependent_MTases_sf"/>
</dbReference>
<dbReference type="Gene3D" id="3.40.50.150">
    <property type="entry name" value="Vaccinia Virus protein VP39"/>
    <property type="match status" value="1"/>
</dbReference>
<gene>
    <name evidence="2" type="ordered locus">EbC_pEb17201180</name>
</gene>
<protein>
    <submittedName>
        <fullName evidence="2">Spermidine synthase</fullName>
    </submittedName>
</protein>
<dbReference type="GO" id="GO:0006596">
    <property type="term" value="P:polyamine biosynthetic process"/>
    <property type="evidence" value="ECO:0007669"/>
    <property type="project" value="UniProtKB-KW"/>
</dbReference>
<dbReference type="CDD" id="cd02440">
    <property type="entry name" value="AdoMet_MTases"/>
    <property type="match status" value="1"/>
</dbReference>
<dbReference type="RefSeq" id="WP_013199938.1">
    <property type="nucleotide sequence ID" value="NC_014305.1"/>
</dbReference>
<dbReference type="KEGG" id="ebi:EbC_pEb17201180"/>